<dbReference type="FunFam" id="3.40.1010.10:FF:000001">
    <property type="entry name" value="Siroheme synthase"/>
    <property type="match status" value="1"/>
</dbReference>
<evidence type="ECO:0000256" key="4">
    <source>
        <dbReference type="ARBA" id="ARBA00022603"/>
    </source>
</evidence>
<dbReference type="UniPathway" id="UPA00262">
    <property type="reaction ID" value="UER00211"/>
</dbReference>
<dbReference type="GO" id="GO:0016829">
    <property type="term" value="F:lyase activity"/>
    <property type="evidence" value="ECO:0007669"/>
    <property type="project" value="UniProtKB-KW"/>
</dbReference>
<evidence type="ECO:0000256" key="11">
    <source>
        <dbReference type="ARBA" id="ARBA00025705"/>
    </source>
</evidence>
<dbReference type="SUPFAM" id="SSF53790">
    <property type="entry name" value="Tetrapyrrole methylase"/>
    <property type="match status" value="1"/>
</dbReference>
<evidence type="ECO:0000256" key="6">
    <source>
        <dbReference type="ARBA" id="ARBA00022691"/>
    </source>
</evidence>
<dbReference type="Pfam" id="PF00590">
    <property type="entry name" value="TP_methylase"/>
    <property type="match status" value="1"/>
</dbReference>
<evidence type="ECO:0000256" key="13">
    <source>
        <dbReference type="RuleBase" id="RU003960"/>
    </source>
</evidence>
<keyword evidence="4 13" id="KW-0489">Methyltransferase</keyword>
<dbReference type="GO" id="GO:0032259">
    <property type="term" value="P:methylation"/>
    <property type="evidence" value="ECO:0007669"/>
    <property type="project" value="UniProtKB-KW"/>
</dbReference>
<evidence type="ECO:0000313" key="16">
    <source>
        <dbReference type="Proteomes" id="UP000032420"/>
    </source>
</evidence>
<dbReference type="PROSITE" id="PS00839">
    <property type="entry name" value="SUMT_1"/>
    <property type="match status" value="1"/>
</dbReference>
<dbReference type="Gene3D" id="3.40.1010.10">
    <property type="entry name" value="Cobalt-precorrin-4 Transmethylase, Domain 1"/>
    <property type="match status" value="1"/>
</dbReference>
<dbReference type="HOGENOM" id="CLU_728981_0_0_6"/>
<dbReference type="InterPro" id="IPR000878">
    <property type="entry name" value="4pyrrol_Mease"/>
</dbReference>
<evidence type="ECO:0000256" key="10">
    <source>
        <dbReference type="ARBA" id="ARBA00023268"/>
    </source>
</evidence>
<accession>A0A078KAY1</accession>
<dbReference type="EC" id="2.1.1.107" evidence="2"/>
<dbReference type="InterPro" id="IPR014777">
    <property type="entry name" value="4pyrrole_Mease_sub1"/>
</dbReference>
<evidence type="ECO:0000256" key="8">
    <source>
        <dbReference type="ARBA" id="ARBA00023239"/>
    </source>
</evidence>
<keyword evidence="16" id="KW-1185">Reference proteome</keyword>
<organism evidence="15 16">
    <name type="scientific">Candidatus Johnevansia muelleri</name>
    <dbReference type="NCBI Taxonomy" id="1495769"/>
    <lineage>
        <taxon>Bacteria</taxon>
        <taxon>Pseudomonadati</taxon>
        <taxon>Pseudomonadota</taxon>
        <taxon>Gammaproteobacteria</taxon>
        <taxon>Candidatus Johnevansiales</taxon>
        <taxon>Candidatus Johnevansiaceae</taxon>
        <taxon>Candidatus Johnevansia</taxon>
    </lineage>
</organism>
<dbReference type="OrthoDB" id="9815856at2"/>
<comment type="pathway">
    <text evidence="11">Porphyrin-containing compound metabolism; siroheme biosynthesis; precorrin-2 from uroporphyrinogen III: step 1/1.</text>
</comment>
<dbReference type="CDD" id="cd11642">
    <property type="entry name" value="SUMT"/>
    <property type="match status" value="1"/>
</dbReference>
<comment type="similarity">
    <text evidence="1 13">Belongs to the precorrin methyltransferase family.</text>
</comment>
<evidence type="ECO:0000256" key="5">
    <source>
        <dbReference type="ARBA" id="ARBA00022679"/>
    </source>
</evidence>
<evidence type="ECO:0000313" key="15">
    <source>
        <dbReference type="EMBL" id="CDZ16336.1"/>
    </source>
</evidence>
<dbReference type="Gene3D" id="3.30.950.10">
    <property type="entry name" value="Methyltransferase, Cobalt-precorrin-4 Transmethylase, Domain 2"/>
    <property type="match status" value="1"/>
</dbReference>
<name>A0A078KAY1_9GAMM</name>
<evidence type="ECO:0000256" key="7">
    <source>
        <dbReference type="ARBA" id="ARBA00023002"/>
    </source>
</evidence>
<evidence type="ECO:0000256" key="9">
    <source>
        <dbReference type="ARBA" id="ARBA00023244"/>
    </source>
</evidence>
<evidence type="ECO:0000256" key="1">
    <source>
        <dbReference type="ARBA" id="ARBA00005879"/>
    </source>
</evidence>
<dbReference type="KEGG" id="eme:CEM_064"/>
<evidence type="ECO:0000256" key="2">
    <source>
        <dbReference type="ARBA" id="ARBA00012162"/>
    </source>
</evidence>
<dbReference type="EMBL" id="LM655252">
    <property type="protein sequence ID" value="CDZ16336.1"/>
    <property type="molecule type" value="Genomic_DNA"/>
</dbReference>
<dbReference type="InterPro" id="IPR006366">
    <property type="entry name" value="CobA/CysG_C"/>
</dbReference>
<dbReference type="GO" id="GO:0009236">
    <property type="term" value="P:cobalamin biosynthetic process"/>
    <property type="evidence" value="ECO:0007669"/>
    <property type="project" value="UniProtKB-KW"/>
</dbReference>
<proteinExistence type="inferred from homology"/>
<dbReference type="InterPro" id="IPR014776">
    <property type="entry name" value="4pyrrole_Mease_sub2"/>
</dbReference>
<dbReference type="GO" id="GO:0016491">
    <property type="term" value="F:oxidoreductase activity"/>
    <property type="evidence" value="ECO:0007669"/>
    <property type="project" value="UniProtKB-KW"/>
</dbReference>
<dbReference type="GO" id="GO:0019354">
    <property type="term" value="P:siroheme biosynthetic process"/>
    <property type="evidence" value="ECO:0007669"/>
    <property type="project" value="UniProtKB-UniPathway"/>
</dbReference>
<dbReference type="NCBIfam" id="NF004790">
    <property type="entry name" value="PRK06136.1"/>
    <property type="match status" value="1"/>
</dbReference>
<dbReference type="InterPro" id="IPR035996">
    <property type="entry name" value="4pyrrol_Methylase_sf"/>
</dbReference>
<keyword evidence="8" id="KW-0456">Lyase</keyword>
<dbReference type="InterPro" id="IPR003043">
    <property type="entry name" value="Uropor_MeTrfase_CS"/>
</dbReference>
<keyword evidence="7" id="KW-0560">Oxidoreductase</keyword>
<dbReference type="PANTHER" id="PTHR45790">
    <property type="entry name" value="SIROHEME SYNTHASE-RELATED"/>
    <property type="match status" value="1"/>
</dbReference>
<dbReference type="Proteomes" id="UP000032420">
    <property type="component" value="Chromosome I"/>
</dbReference>
<dbReference type="GO" id="GO:0004851">
    <property type="term" value="F:uroporphyrin-III C-methyltransferase activity"/>
    <property type="evidence" value="ECO:0007669"/>
    <property type="project" value="UniProtKB-EC"/>
</dbReference>
<dbReference type="FunFam" id="3.30.950.10:FF:000001">
    <property type="entry name" value="Siroheme synthase"/>
    <property type="match status" value="1"/>
</dbReference>
<dbReference type="AlphaFoldDB" id="A0A078KAY1"/>
<feature type="domain" description="Tetrapyrrole methylase" evidence="14">
    <location>
        <begin position="130"/>
        <end position="335"/>
    </location>
</feature>
<evidence type="ECO:0000256" key="12">
    <source>
        <dbReference type="ARBA" id="ARBA00060548"/>
    </source>
</evidence>
<dbReference type="InterPro" id="IPR050161">
    <property type="entry name" value="Siro_Cobalamin_biosynth"/>
</dbReference>
<dbReference type="PROSITE" id="PS00840">
    <property type="entry name" value="SUMT_2"/>
    <property type="match status" value="1"/>
</dbReference>
<protein>
    <recommendedName>
        <fullName evidence="2">uroporphyrinogen-III C-methyltransferase</fullName>
        <ecNumber evidence="2">2.1.1.107</ecNumber>
    </recommendedName>
</protein>
<keyword evidence="9" id="KW-0627">Porphyrin biosynthesis</keyword>
<dbReference type="PANTHER" id="PTHR45790:SF1">
    <property type="entry name" value="SIROHEME SYNTHASE"/>
    <property type="match status" value="1"/>
</dbReference>
<keyword evidence="3" id="KW-0169">Cobalamin biosynthesis</keyword>
<keyword evidence="6" id="KW-0949">S-adenosyl-L-methionine</keyword>
<evidence type="ECO:0000256" key="3">
    <source>
        <dbReference type="ARBA" id="ARBA00022573"/>
    </source>
</evidence>
<gene>
    <name evidence="15" type="primary">cobA</name>
    <name evidence="15" type="ORF">CEM_064</name>
</gene>
<keyword evidence="5 13" id="KW-0808">Transferase</keyword>
<evidence type="ECO:0000259" key="14">
    <source>
        <dbReference type="Pfam" id="PF00590"/>
    </source>
</evidence>
<keyword evidence="10" id="KW-0511">Multifunctional enzyme</keyword>
<dbReference type="NCBIfam" id="TIGR01469">
    <property type="entry name" value="cobA_cysG_Cterm"/>
    <property type="match status" value="1"/>
</dbReference>
<reference evidence="16" key="1">
    <citation type="submission" date="2014-07" db="EMBL/GenBank/DDBJ databases">
        <authorList>
            <person name="Santos-Garcia D."/>
        </authorList>
    </citation>
    <scope>NUCLEOTIDE SEQUENCE [LARGE SCALE GENOMIC DNA]</scope>
</reference>
<dbReference type="PATRIC" id="fig|1495769.3.peg.58"/>
<comment type="pathway">
    <text evidence="12">Cofactor biosynthesis; adenosylcobalamin biosynthesis; precorrin-2 from uroporphyrinogen III: step 1/1.</text>
</comment>
<dbReference type="STRING" id="1495769.CEM_064"/>
<sequence length="379" mass="42521">MDIIKIEYKARFLDNHLIGGGYHALALANHFACKCIRICLHYKYVIPALLLIIERERWELTNLPPNIINLGQLWLIATGNINEDLYWSSIAIKAGIIFFSTAYPVFSSIKNIFFKTKAKVQFNVLRHGHVSLIGAGPGDPGLLTIKALEHIYKAEILIYDRLVSSEILALVNFEAKKIYVGKSCSQHSISQENINKTIVNWAKAGYYVVRLKGGDSFIFGRGGEELENLVIQGISFDVIPGITAAIGVAAYTGIALTHRDYAKSVLFINGNLKNDSIDWYKLISEQQTLVFYMGFSNIYTICTQLILYGMSQNTPIALIEQGTTAQQIVHIGTINNFYKTIAGFNVISPTIIIIGKVVHLHNNLKFFYKNYAHSKIFIH</sequence>